<evidence type="ECO:0000313" key="1">
    <source>
        <dbReference type="EMBL" id="GIL82196.1"/>
    </source>
</evidence>
<keyword evidence="4" id="KW-1185">Reference proteome</keyword>
<proteinExistence type="predicted"/>
<sequence>MSYKRKYGSAKAESAEDTEEKNFYRKLLLAMEEKEKILLEKENAKEVLLLEKENDLRKEKLLRLERLGACVRLRGWPAGDVVLRHHPGVRRGICFLGSLA</sequence>
<dbReference type="Proteomes" id="UP000747110">
    <property type="component" value="Unassembled WGS sequence"/>
</dbReference>
<dbReference type="EMBL" id="BNCP01000023">
    <property type="protein sequence ID" value="GIL82196.1"/>
    <property type="molecule type" value="Genomic_DNA"/>
</dbReference>
<organism evidence="2 3">
    <name type="scientific">Volvox reticuliferus</name>
    <dbReference type="NCBI Taxonomy" id="1737510"/>
    <lineage>
        <taxon>Eukaryota</taxon>
        <taxon>Viridiplantae</taxon>
        <taxon>Chlorophyta</taxon>
        <taxon>core chlorophytes</taxon>
        <taxon>Chlorophyceae</taxon>
        <taxon>CS clade</taxon>
        <taxon>Chlamydomonadales</taxon>
        <taxon>Volvocaceae</taxon>
        <taxon>Volvox</taxon>
    </lineage>
</organism>
<dbReference type="Proteomes" id="UP000722791">
    <property type="component" value="Unassembled WGS sequence"/>
</dbReference>
<name>A0A8J4G8U5_9CHLO</name>
<comment type="caution">
    <text evidence="2">The sequence shown here is derived from an EMBL/GenBank/DDBJ whole genome shotgun (WGS) entry which is preliminary data.</text>
</comment>
<accession>A0A8J4G8U5</accession>
<dbReference type="OrthoDB" id="538476at2759"/>
<dbReference type="AlphaFoldDB" id="A0A8J4G8U5"/>
<gene>
    <name evidence="1" type="ORF">Vretifemale_11116</name>
    <name evidence="2" type="ORF">Vretimale_7137</name>
</gene>
<dbReference type="EMBL" id="BNCQ01000011">
    <property type="protein sequence ID" value="GIM02292.1"/>
    <property type="molecule type" value="Genomic_DNA"/>
</dbReference>
<evidence type="ECO:0000313" key="2">
    <source>
        <dbReference type="EMBL" id="GIM02292.1"/>
    </source>
</evidence>
<evidence type="ECO:0000313" key="3">
    <source>
        <dbReference type="Proteomes" id="UP000722791"/>
    </source>
</evidence>
<evidence type="ECO:0000313" key="4">
    <source>
        <dbReference type="Proteomes" id="UP000747110"/>
    </source>
</evidence>
<reference evidence="2" key="1">
    <citation type="journal article" date="2021" name="Proc. Natl. Acad. Sci. U.S.A.">
        <title>Three genomes in the algal genus Volvox reveal the fate of a haploid sex-determining region after a transition to homothallism.</title>
        <authorList>
            <person name="Yamamoto K."/>
            <person name="Hamaji T."/>
            <person name="Kawai-Toyooka H."/>
            <person name="Matsuzaki R."/>
            <person name="Takahashi F."/>
            <person name="Nishimura Y."/>
            <person name="Kawachi M."/>
            <person name="Noguchi H."/>
            <person name="Minakuchi Y."/>
            <person name="Umen J.G."/>
            <person name="Toyoda A."/>
            <person name="Nozaki H."/>
        </authorList>
    </citation>
    <scope>NUCLEOTIDE SEQUENCE</scope>
    <source>
        <strain evidence="2">NIES-3785</strain>
        <strain evidence="1">NIES-3786</strain>
    </source>
</reference>
<protein>
    <submittedName>
        <fullName evidence="2">Uncharacterized protein</fullName>
    </submittedName>
</protein>